<dbReference type="STRING" id="307972.A0A2G8LH17"/>
<protein>
    <recommendedName>
        <fullName evidence="3">Growth hormone-regulated TBC protein 1</fullName>
    </recommendedName>
</protein>
<dbReference type="OrthoDB" id="294251at2759"/>
<dbReference type="Gene3D" id="1.10.472.80">
    <property type="entry name" value="Ypt/Rab-GAP domain of gyp1p, domain 3"/>
    <property type="match status" value="1"/>
</dbReference>
<comment type="caution">
    <text evidence="5">The sequence shown here is derived from an EMBL/GenBank/DDBJ whole genome shotgun (WGS) entry which is preliminary data.</text>
</comment>
<evidence type="ECO:0000313" key="6">
    <source>
        <dbReference type="Proteomes" id="UP000230750"/>
    </source>
</evidence>
<dbReference type="InterPro" id="IPR050302">
    <property type="entry name" value="Rab_GAP_TBC_domain"/>
</dbReference>
<dbReference type="EMBL" id="MRZV01000080">
    <property type="protein sequence ID" value="PIK59536.1"/>
    <property type="molecule type" value="Genomic_DNA"/>
</dbReference>
<dbReference type="Pfam" id="PF00566">
    <property type="entry name" value="RabGAP-TBC"/>
    <property type="match status" value="1"/>
</dbReference>
<feature type="domain" description="Rab-GAP TBC" evidence="4">
    <location>
        <begin position="71"/>
        <end position="262"/>
    </location>
</feature>
<keyword evidence="1" id="KW-0343">GTPase activation</keyword>
<dbReference type="AlphaFoldDB" id="A0A2G8LH17"/>
<evidence type="ECO:0000256" key="1">
    <source>
        <dbReference type="ARBA" id="ARBA00022468"/>
    </source>
</evidence>
<proteinExistence type="predicted"/>
<accession>A0A2G8LH17</accession>
<dbReference type="SMART" id="SM00164">
    <property type="entry name" value="TBC"/>
    <property type="match status" value="1"/>
</dbReference>
<comment type="function">
    <text evidence="2">May act as a GTPase-activating protein for Rab family protein(s).</text>
</comment>
<dbReference type="PANTHER" id="PTHR47219">
    <property type="entry name" value="RAB GTPASE-ACTIVATING PROTEIN 1-LIKE"/>
    <property type="match status" value="1"/>
</dbReference>
<dbReference type="Proteomes" id="UP000230750">
    <property type="component" value="Unassembled WGS sequence"/>
</dbReference>
<reference evidence="5 6" key="1">
    <citation type="journal article" date="2017" name="PLoS Biol.">
        <title>The sea cucumber genome provides insights into morphological evolution and visceral regeneration.</title>
        <authorList>
            <person name="Zhang X."/>
            <person name="Sun L."/>
            <person name="Yuan J."/>
            <person name="Sun Y."/>
            <person name="Gao Y."/>
            <person name="Zhang L."/>
            <person name="Li S."/>
            <person name="Dai H."/>
            <person name="Hamel J.F."/>
            <person name="Liu C."/>
            <person name="Yu Y."/>
            <person name="Liu S."/>
            <person name="Lin W."/>
            <person name="Guo K."/>
            <person name="Jin S."/>
            <person name="Xu P."/>
            <person name="Storey K.B."/>
            <person name="Huan P."/>
            <person name="Zhang T."/>
            <person name="Zhou Y."/>
            <person name="Zhang J."/>
            <person name="Lin C."/>
            <person name="Li X."/>
            <person name="Xing L."/>
            <person name="Huo D."/>
            <person name="Sun M."/>
            <person name="Wang L."/>
            <person name="Mercier A."/>
            <person name="Li F."/>
            <person name="Yang H."/>
            <person name="Xiang J."/>
        </authorList>
    </citation>
    <scope>NUCLEOTIDE SEQUENCE [LARGE SCALE GENOMIC DNA]</scope>
    <source>
        <strain evidence="5">Shaxun</strain>
        <tissue evidence="5">Muscle</tissue>
    </source>
</reference>
<dbReference type="Gene3D" id="1.10.8.270">
    <property type="entry name" value="putative rabgap domain of human tbc1 domain family member 14 like domains"/>
    <property type="match status" value="1"/>
</dbReference>
<sequence>MSASNSNDLHRSEIDAYGFKHGEDFDYDSYEEFMSRYLSILARRASKWNKLLSGSGSVKRSSKVKRYVRKGIPNEHRGEMWMCVSKAKKLMDSNEGLYQRLLGQELDPSIQSEIDIDLHRTFPENIYFCNDAAASGKQDSLRNVLKAFANHNPEIGYCQGLNYVVAMLLIVLKDEEKSFFLLEKLTKQILVGYYSKNLRGLNVDQMVLGELVKLRNPNIASHMENKMAPWSLVCMKWFVCLYLDILPIETTLRIWDCLFYEGPKILFRVALTLVLQNEESILTARDTSQIVERFRKVKSQPLNMDCHTFMQKVFLDSQPLKMATIDKLRSECEQNL</sequence>
<evidence type="ECO:0000256" key="3">
    <source>
        <dbReference type="ARBA" id="ARBA00070878"/>
    </source>
</evidence>
<evidence type="ECO:0000256" key="2">
    <source>
        <dbReference type="ARBA" id="ARBA00043879"/>
    </source>
</evidence>
<evidence type="ECO:0000259" key="4">
    <source>
        <dbReference type="PROSITE" id="PS50086"/>
    </source>
</evidence>
<dbReference type="Gene3D" id="1.10.10.750">
    <property type="entry name" value="Ypt/Rab-GAP domain of gyp1p, domain 1"/>
    <property type="match status" value="1"/>
</dbReference>
<gene>
    <name evidence="5" type="ORF">BSL78_03522</name>
</gene>
<dbReference type="InterPro" id="IPR000195">
    <property type="entry name" value="Rab-GAP-TBC_dom"/>
</dbReference>
<keyword evidence="6" id="KW-1185">Reference proteome</keyword>
<organism evidence="5 6">
    <name type="scientific">Stichopus japonicus</name>
    <name type="common">Sea cucumber</name>
    <dbReference type="NCBI Taxonomy" id="307972"/>
    <lineage>
        <taxon>Eukaryota</taxon>
        <taxon>Metazoa</taxon>
        <taxon>Echinodermata</taxon>
        <taxon>Eleutherozoa</taxon>
        <taxon>Echinozoa</taxon>
        <taxon>Holothuroidea</taxon>
        <taxon>Aspidochirotacea</taxon>
        <taxon>Aspidochirotida</taxon>
        <taxon>Stichopodidae</taxon>
        <taxon>Apostichopus</taxon>
    </lineage>
</organism>
<dbReference type="FunFam" id="1.10.8.270:FF:000016">
    <property type="entry name" value="TBC1 domain family member 2A"/>
    <property type="match status" value="1"/>
</dbReference>
<dbReference type="SUPFAM" id="SSF47923">
    <property type="entry name" value="Ypt/Rab-GAP domain of gyp1p"/>
    <property type="match status" value="2"/>
</dbReference>
<evidence type="ECO:0000313" key="5">
    <source>
        <dbReference type="EMBL" id="PIK59536.1"/>
    </source>
</evidence>
<dbReference type="GO" id="GO:0031267">
    <property type="term" value="F:small GTPase binding"/>
    <property type="evidence" value="ECO:0007669"/>
    <property type="project" value="TreeGrafter"/>
</dbReference>
<name>A0A2G8LH17_STIJA</name>
<dbReference type="InterPro" id="IPR035969">
    <property type="entry name" value="Rab-GAP_TBC_sf"/>
</dbReference>
<dbReference type="FunFam" id="1.10.472.80:FF:000029">
    <property type="entry name" value="Growth hormone-regulated TBC protein 1"/>
    <property type="match status" value="1"/>
</dbReference>
<dbReference type="PANTHER" id="PTHR47219:SF10">
    <property type="entry name" value="GROWTH HORMONE-REGULATED TBC PROTEIN 1"/>
    <property type="match status" value="1"/>
</dbReference>
<dbReference type="PROSITE" id="PS50086">
    <property type="entry name" value="TBC_RABGAP"/>
    <property type="match status" value="1"/>
</dbReference>
<dbReference type="GO" id="GO:0005096">
    <property type="term" value="F:GTPase activator activity"/>
    <property type="evidence" value="ECO:0007669"/>
    <property type="project" value="UniProtKB-KW"/>
</dbReference>